<evidence type="ECO:0000259" key="6">
    <source>
        <dbReference type="Pfam" id="PF16077"/>
    </source>
</evidence>
<feature type="region of interest" description="Disordered" evidence="4">
    <location>
        <begin position="709"/>
        <end position="802"/>
    </location>
</feature>
<dbReference type="PANTHER" id="PTHR23199:SF12">
    <property type="entry name" value="NEUROTROPHIN 1-RELATED"/>
    <property type="match status" value="1"/>
</dbReference>
<accession>A0AAD5PPC8</accession>
<dbReference type="SUPFAM" id="SSF57501">
    <property type="entry name" value="Cystine-knot cytokines"/>
    <property type="match status" value="1"/>
</dbReference>
<dbReference type="InterPro" id="IPR029034">
    <property type="entry name" value="Cystine-knot_cytokine"/>
</dbReference>
<feature type="domain" description="Spaetzle" evidence="6">
    <location>
        <begin position="595"/>
        <end position="685"/>
    </location>
</feature>
<keyword evidence="8" id="KW-1185">Reference proteome</keyword>
<feature type="compositionally biased region" description="Basic residues" evidence="4">
    <location>
        <begin position="263"/>
        <end position="283"/>
    </location>
</feature>
<dbReference type="InterPro" id="IPR032104">
    <property type="entry name" value="Spaetzle"/>
</dbReference>
<feature type="region of interest" description="Disordered" evidence="4">
    <location>
        <begin position="365"/>
        <end position="485"/>
    </location>
</feature>
<name>A0AAD5PPC8_9CRUS</name>
<reference evidence="7 8" key="1">
    <citation type="submission" date="2022-05" db="EMBL/GenBank/DDBJ databases">
        <title>A multi-omics perspective on studying reproductive biology in Daphnia sinensis.</title>
        <authorList>
            <person name="Jia J."/>
        </authorList>
    </citation>
    <scope>NUCLEOTIDE SEQUENCE [LARGE SCALE GENOMIC DNA]</scope>
    <source>
        <strain evidence="7 8">WSL</strain>
    </source>
</reference>
<feature type="compositionally biased region" description="Pro residues" evidence="4">
    <location>
        <begin position="443"/>
        <end position="453"/>
    </location>
</feature>
<feature type="compositionally biased region" description="Low complexity" evidence="4">
    <location>
        <begin position="475"/>
        <end position="485"/>
    </location>
</feature>
<dbReference type="GO" id="GO:0008083">
    <property type="term" value="F:growth factor activity"/>
    <property type="evidence" value="ECO:0007669"/>
    <property type="project" value="TreeGrafter"/>
</dbReference>
<dbReference type="GO" id="GO:0021556">
    <property type="term" value="P:central nervous system formation"/>
    <property type="evidence" value="ECO:0007669"/>
    <property type="project" value="TreeGrafter"/>
</dbReference>
<dbReference type="GO" id="GO:0005615">
    <property type="term" value="C:extracellular space"/>
    <property type="evidence" value="ECO:0007669"/>
    <property type="project" value="UniProtKB-ARBA"/>
</dbReference>
<evidence type="ECO:0000313" key="7">
    <source>
        <dbReference type="EMBL" id="KAI9551969.1"/>
    </source>
</evidence>
<sequence>MRWCLLLGLVALTVSTSNEGLHPDGQQQVESVLNTTMFAEAPVSSQPEEVETTTEDVAYEDDEYLDEESEFLPDPEALIDDEGEEEVVVLDAESRIVAEQLIQELDQISNKLQDDEETVGTSRSISSAEVKKLEKLLDSAGLSPNSPLLQSLMQQRQDAIPSSALGPSMAGMAGLSSLLGGTAPIGSGTSASSTSSTIVPGAMTKKNVEEIKYELKQMLFGPENPNQRRRQGTSGSRRPISYNPQSPHYSDTAARRPINAAGHRSRPQSKSGSKNKRTRRPGANRKAQNRQQTSGGLHNTPQRPIPLFLRPPRPSRPGLAAVQAKTVPTTVGGRPIHNEIARQPISEFRAPASDFRLPEPPFRQELAFAPPSRGGNNGNNAGPGRGQVAPPVQSREQLNRNPPLPRPTEEQFRPSLLGRPNNQQSAPIQFVQPPPVHNRQAPKQPPPPPPQQRPPIATSAGLPIRPSLGRPITSPNPATANFNPAPANFAPVSSTVSLTNAQRPKIIQPDCDLFSEGICLDVRNYPTELIANYLNRNKPALENMLAEVRSQSADDLVDGITSSEERRYSYSHYYGSRRQGEDNHAHRDFAEEGGFLCPSEVKYARPQLAQTSRGVWKYIINMPEHTQTIRMERCLKPASGCSYVSPHYKSHCIQVYNYHRLLSFEEPKGMHVDIYKIPVGCSCHVQGYAYLYPPLDGKVAGHVIPPAFPTDNGNVIGPNRKTSSPGPAEDRPQVPVQKHEVRVRPDSRERPEFQPPRPESRPERPDTRERPESRERPEYRDRPEDREQHENQENFSVPTGLKDFSSFMDEQFSGHFGPFGAGGFGSRQANRREDEYDPADDRVDQHPMESNPEGSSRRRPLGAQSKTNYDYHPIIDFFHDKP</sequence>
<feature type="region of interest" description="Disordered" evidence="4">
    <location>
        <begin position="817"/>
        <end position="882"/>
    </location>
</feature>
<dbReference type="AlphaFoldDB" id="A0AAD5PPC8"/>
<keyword evidence="1 5" id="KW-0732">Signal</keyword>
<feature type="compositionally biased region" description="Basic and acidic residues" evidence="4">
    <location>
        <begin position="728"/>
        <end position="792"/>
    </location>
</feature>
<keyword evidence="3" id="KW-0325">Glycoprotein</keyword>
<evidence type="ECO:0000313" key="8">
    <source>
        <dbReference type="Proteomes" id="UP000820818"/>
    </source>
</evidence>
<organism evidence="7 8">
    <name type="scientific">Daphnia sinensis</name>
    <dbReference type="NCBI Taxonomy" id="1820382"/>
    <lineage>
        <taxon>Eukaryota</taxon>
        <taxon>Metazoa</taxon>
        <taxon>Ecdysozoa</taxon>
        <taxon>Arthropoda</taxon>
        <taxon>Crustacea</taxon>
        <taxon>Branchiopoda</taxon>
        <taxon>Diplostraca</taxon>
        <taxon>Cladocera</taxon>
        <taxon>Anomopoda</taxon>
        <taxon>Daphniidae</taxon>
        <taxon>Daphnia</taxon>
        <taxon>Daphnia similis group</taxon>
    </lineage>
</organism>
<feature type="chain" id="PRO_5041936326" description="Spaetzle domain-containing protein" evidence="5">
    <location>
        <begin position="21"/>
        <end position="882"/>
    </location>
</feature>
<evidence type="ECO:0000256" key="5">
    <source>
        <dbReference type="SAM" id="SignalP"/>
    </source>
</evidence>
<feature type="signal peptide" evidence="5">
    <location>
        <begin position="1"/>
        <end position="20"/>
    </location>
</feature>
<dbReference type="PANTHER" id="PTHR23199">
    <property type="entry name" value="NEUROTROPHIN 1-RELATED"/>
    <property type="match status" value="1"/>
</dbReference>
<keyword evidence="2" id="KW-1015">Disulfide bond</keyword>
<dbReference type="GO" id="GO:0045087">
    <property type="term" value="P:innate immune response"/>
    <property type="evidence" value="ECO:0007669"/>
    <property type="project" value="TreeGrafter"/>
</dbReference>
<feature type="region of interest" description="Disordered" evidence="4">
    <location>
        <begin position="218"/>
        <end position="347"/>
    </location>
</feature>
<proteinExistence type="predicted"/>
<dbReference type="Gene3D" id="2.10.90.10">
    <property type="entry name" value="Cystine-knot cytokines"/>
    <property type="match status" value="1"/>
</dbReference>
<feature type="compositionally biased region" description="Gly residues" evidence="4">
    <location>
        <begin position="375"/>
        <end position="385"/>
    </location>
</feature>
<dbReference type="GO" id="GO:0005121">
    <property type="term" value="F:Toll binding"/>
    <property type="evidence" value="ECO:0007669"/>
    <property type="project" value="TreeGrafter"/>
</dbReference>
<feature type="compositionally biased region" description="Basic and acidic residues" evidence="4">
    <location>
        <begin position="830"/>
        <end position="847"/>
    </location>
</feature>
<gene>
    <name evidence="7" type="ORF">GHT06_022306</name>
</gene>
<evidence type="ECO:0000256" key="1">
    <source>
        <dbReference type="ARBA" id="ARBA00022729"/>
    </source>
</evidence>
<feature type="compositionally biased region" description="Polar residues" evidence="4">
    <location>
        <begin position="289"/>
        <end position="300"/>
    </location>
</feature>
<evidence type="ECO:0000256" key="2">
    <source>
        <dbReference type="ARBA" id="ARBA00023157"/>
    </source>
</evidence>
<dbReference type="Pfam" id="PF16077">
    <property type="entry name" value="Spaetzle"/>
    <property type="match status" value="1"/>
</dbReference>
<dbReference type="EMBL" id="WJBH02000010">
    <property type="protein sequence ID" value="KAI9551969.1"/>
    <property type="molecule type" value="Genomic_DNA"/>
</dbReference>
<dbReference type="Proteomes" id="UP000820818">
    <property type="component" value="Linkage Group LG10"/>
</dbReference>
<dbReference type="InterPro" id="IPR052444">
    <property type="entry name" value="Spz/Toll_ligand-like"/>
</dbReference>
<comment type="caution">
    <text evidence="7">The sequence shown here is derived from an EMBL/GenBank/DDBJ whole genome shotgun (WGS) entry which is preliminary data.</text>
</comment>
<evidence type="ECO:0000256" key="3">
    <source>
        <dbReference type="ARBA" id="ARBA00023180"/>
    </source>
</evidence>
<protein>
    <recommendedName>
        <fullName evidence="6">Spaetzle domain-containing protein</fullName>
    </recommendedName>
</protein>
<evidence type="ECO:0000256" key="4">
    <source>
        <dbReference type="SAM" id="MobiDB-lite"/>
    </source>
</evidence>